<dbReference type="VEuPathDB" id="FungiDB:MFRU_005g03680"/>
<dbReference type="Proteomes" id="UP000322873">
    <property type="component" value="Unassembled WGS sequence"/>
</dbReference>
<organism evidence="1 2">
    <name type="scientific">Monilinia fructicola</name>
    <name type="common">Brown rot fungus</name>
    <name type="synonym">Ciboria fructicola</name>
    <dbReference type="NCBI Taxonomy" id="38448"/>
    <lineage>
        <taxon>Eukaryota</taxon>
        <taxon>Fungi</taxon>
        <taxon>Dikarya</taxon>
        <taxon>Ascomycota</taxon>
        <taxon>Pezizomycotina</taxon>
        <taxon>Leotiomycetes</taxon>
        <taxon>Helotiales</taxon>
        <taxon>Sclerotiniaceae</taxon>
        <taxon>Monilinia</taxon>
    </lineage>
</organism>
<proteinExistence type="predicted"/>
<dbReference type="EMBL" id="VICG01000007">
    <property type="protein sequence ID" value="KAA8570278.1"/>
    <property type="molecule type" value="Genomic_DNA"/>
</dbReference>
<accession>A0A5M9JLA7</accession>
<gene>
    <name evidence="1" type="ORF">EYC84_002587</name>
</gene>
<dbReference type="AlphaFoldDB" id="A0A5M9JLA7"/>
<reference evidence="1 2" key="1">
    <citation type="submission" date="2019-06" db="EMBL/GenBank/DDBJ databases">
        <title>Genome Sequence of the Brown Rot Fungal Pathogen Monilinia fructicola.</title>
        <authorList>
            <person name="De Miccolis Angelini R.M."/>
            <person name="Landi L."/>
            <person name="Abate D."/>
            <person name="Pollastro S."/>
            <person name="Romanazzi G."/>
            <person name="Faretra F."/>
        </authorList>
    </citation>
    <scope>NUCLEOTIDE SEQUENCE [LARGE SCALE GENOMIC DNA]</scope>
    <source>
        <strain evidence="1 2">Mfrc123</strain>
    </source>
</reference>
<evidence type="ECO:0000313" key="1">
    <source>
        <dbReference type="EMBL" id="KAA8570278.1"/>
    </source>
</evidence>
<protein>
    <submittedName>
        <fullName evidence="1">Uncharacterized protein</fullName>
    </submittedName>
</protein>
<keyword evidence="2" id="KW-1185">Reference proteome</keyword>
<sequence length="369" mass="42088">MLVKLSENLIQLLINYNLVPTSERYSQTLKPTNTQGPGTVNQPGTGSFFDGWFRFRNTVTGLKPWLDKCSHTTIDSTPTQEAALLSHPEICQIHREIMASLNNVIRLLDGVIGVYPEDLPRSNLEVIQILRDLKPPKVVLQSHYLRMQLIDDEELKELCSSVAVLLNVASCFAVQLIDWASGNSILPLGPSGTVLEAIKAIRDAFSKFERLADKRKPKFETRPQLFKDCCFAYLRGCFTYSIIFQSLLYPGNDCDHLAFYTEHLECDIESSFKFDTDQDFEYPIWNQDFARRKKTLADCIHFAGQIPRGCHLTEQPGKPVCPQFYRNPGPYGQRLLRNENHPANKAYFMRKRAKQIGYIMGNTREVTAT</sequence>
<comment type="caution">
    <text evidence="1">The sequence shown here is derived from an EMBL/GenBank/DDBJ whole genome shotgun (WGS) entry which is preliminary data.</text>
</comment>
<name>A0A5M9JLA7_MONFR</name>
<evidence type="ECO:0000313" key="2">
    <source>
        <dbReference type="Proteomes" id="UP000322873"/>
    </source>
</evidence>